<gene>
    <name evidence="3" type="ORF">ACFFK0_00720</name>
</gene>
<dbReference type="EMBL" id="JBHLWN010000004">
    <property type="protein sequence ID" value="MFC0210979.1"/>
    <property type="molecule type" value="Genomic_DNA"/>
</dbReference>
<feature type="domain" description="HTH cro/C1-type" evidence="2">
    <location>
        <begin position="12"/>
        <end position="66"/>
    </location>
</feature>
<dbReference type="PROSITE" id="PS50943">
    <property type="entry name" value="HTH_CROC1"/>
    <property type="match status" value="1"/>
</dbReference>
<reference evidence="3 4" key="1">
    <citation type="submission" date="2024-09" db="EMBL/GenBank/DDBJ databases">
        <authorList>
            <person name="Sun Q."/>
            <person name="Mori K."/>
        </authorList>
    </citation>
    <scope>NUCLEOTIDE SEQUENCE [LARGE SCALE GENOMIC DNA]</scope>
    <source>
        <strain evidence="3 4">CCM 7759</strain>
    </source>
</reference>
<dbReference type="InterPro" id="IPR010982">
    <property type="entry name" value="Lambda_DNA-bd_dom_sf"/>
</dbReference>
<dbReference type="CDD" id="cd00093">
    <property type="entry name" value="HTH_XRE"/>
    <property type="match status" value="1"/>
</dbReference>
<dbReference type="RefSeq" id="WP_377467620.1">
    <property type="nucleotide sequence ID" value="NZ_JBHLWN010000004.1"/>
</dbReference>
<dbReference type="SMART" id="SM00530">
    <property type="entry name" value="HTH_XRE"/>
    <property type="match status" value="1"/>
</dbReference>
<dbReference type="SUPFAM" id="SSF47413">
    <property type="entry name" value="lambda repressor-like DNA-binding domains"/>
    <property type="match status" value="1"/>
</dbReference>
<organism evidence="3 4">
    <name type="scientific">Paenibacillus chartarius</name>
    <dbReference type="NCBI Taxonomy" id="747481"/>
    <lineage>
        <taxon>Bacteria</taxon>
        <taxon>Bacillati</taxon>
        <taxon>Bacillota</taxon>
        <taxon>Bacilli</taxon>
        <taxon>Bacillales</taxon>
        <taxon>Paenibacillaceae</taxon>
        <taxon>Paenibacillus</taxon>
    </lineage>
</organism>
<dbReference type="InterPro" id="IPR050807">
    <property type="entry name" value="TransReg_Diox_bact_type"/>
</dbReference>
<dbReference type="InterPro" id="IPR001387">
    <property type="entry name" value="Cro/C1-type_HTH"/>
</dbReference>
<dbReference type="Proteomes" id="UP001589776">
    <property type="component" value="Unassembled WGS sequence"/>
</dbReference>
<name>A0ABV6DEE0_9BACL</name>
<dbReference type="PANTHER" id="PTHR46797:SF1">
    <property type="entry name" value="METHYLPHOSPHONATE SYNTHASE"/>
    <property type="match status" value="1"/>
</dbReference>
<evidence type="ECO:0000313" key="3">
    <source>
        <dbReference type="EMBL" id="MFC0210979.1"/>
    </source>
</evidence>
<protein>
    <submittedName>
        <fullName evidence="3">Helix-turn-helix domain-containing protein</fullName>
    </submittedName>
</protein>
<dbReference type="Pfam" id="PF01381">
    <property type="entry name" value="HTH_3"/>
    <property type="match status" value="1"/>
</dbReference>
<evidence type="ECO:0000313" key="4">
    <source>
        <dbReference type="Proteomes" id="UP001589776"/>
    </source>
</evidence>
<accession>A0ABV6DEE0</accession>
<evidence type="ECO:0000259" key="2">
    <source>
        <dbReference type="PROSITE" id="PS50943"/>
    </source>
</evidence>
<dbReference type="PANTHER" id="PTHR46797">
    <property type="entry name" value="HTH-TYPE TRANSCRIPTIONAL REGULATOR"/>
    <property type="match status" value="1"/>
</dbReference>
<dbReference type="Gene3D" id="1.10.260.40">
    <property type="entry name" value="lambda repressor-like DNA-binding domains"/>
    <property type="match status" value="1"/>
</dbReference>
<keyword evidence="1" id="KW-0238">DNA-binding</keyword>
<proteinExistence type="predicted"/>
<comment type="caution">
    <text evidence="3">The sequence shown here is derived from an EMBL/GenBank/DDBJ whole genome shotgun (WGS) entry which is preliminary data.</text>
</comment>
<keyword evidence="4" id="KW-1185">Reference proteome</keyword>
<evidence type="ECO:0000256" key="1">
    <source>
        <dbReference type="ARBA" id="ARBA00023125"/>
    </source>
</evidence>
<sequence length="120" mass="13913">MAEFIHIVGDQIRKIRKLKGMTQERLAERSGLSFSYISDVERGTRNISLESLGKIISALGVKPVQLFEDIEKLPIHYGSDEIHTKIEELNAMLSQRHEDEVDFVIKVTREFLNTMDRKKR</sequence>